<keyword evidence="2" id="KW-1185">Reference proteome</keyword>
<protein>
    <submittedName>
        <fullName evidence="1">Uncharacterized protein</fullName>
    </submittedName>
</protein>
<evidence type="ECO:0000313" key="1">
    <source>
        <dbReference type="EMBL" id="UFP92811.1"/>
    </source>
</evidence>
<dbReference type="EMBL" id="CP063845">
    <property type="protein sequence ID" value="UFP92811.1"/>
    <property type="molecule type" value="Genomic_DNA"/>
</dbReference>
<gene>
    <name evidence="1" type="ORF">ISF26_13335</name>
</gene>
<organism evidence="1 2">
    <name type="scientific">Gloeobacter morelensis MG652769</name>
    <dbReference type="NCBI Taxonomy" id="2781736"/>
    <lineage>
        <taxon>Bacteria</taxon>
        <taxon>Bacillati</taxon>
        <taxon>Cyanobacteriota</taxon>
        <taxon>Cyanophyceae</taxon>
        <taxon>Gloeobacterales</taxon>
        <taxon>Gloeobacteraceae</taxon>
        <taxon>Gloeobacter</taxon>
        <taxon>Gloeobacter morelensis</taxon>
    </lineage>
</organism>
<proteinExistence type="predicted"/>
<sequence length="113" mass="13009">MLTYARVLSLSEGGHFTPFAHLNHRIIRFLCHSLDASENRDELLGEAIENAKLHFSLRSAHRAYEVFGSSYTQFVEQGVCGERLDERLVCDLYAVYRRRLESDVAGYLKMRLA</sequence>
<dbReference type="Proteomes" id="UP001054846">
    <property type="component" value="Chromosome"/>
</dbReference>
<evidence type="ECO:0000313" key="2">
    <source>
        <dbReference type="Proteomes" id="UP001054846"/>
    </source>
</evidence>
<dbReference type="RefSeq" id="WP_230839803.1">
    <property type="nucleotide sequence ID" value="NZ_CP063845.1"/>
</dbReference>
<name>A0ABY3PGR1_9CYAN</name>
<accession>A0ABY3PGR1</accession>
<reference evidence="1 2" key="1">
    <citation type="journal article" date="2021" name="Genome Biol. Evol.">
        <title>Complete Genome Sequencing of a Novel Gloeobacter Species from a Waterfall Cave in Mexico.</title>
        <authorList>
            <person name="Saw J.H."/>
            <person name="Cardona T."/>
            <person name="Montejano G."/>
        </authorList>
    </citation>
    <scope>NUCLEOTIDE SEQUENCE [LARGE SCALE GENOMIC DNA]</scope>
    <source>
        <strain evidence="1">MG652769</strain>
    </source>
</reference>